<dbReference type="KEGG" id="scad:DN051_38035"/>
<dbReference type="EMBL" id="CP030073">
    <property type="protein sequence ID" value="AWW41730.1"/>
    <property type="molecule type" value="Genomic_DNA"/>
</dbReference>
<gene>
    <name evidence="2" type="ORF">DN051_38035</name>
</gene>
<proteinExistence type="predicted"/>
<protein>
    <submittedName>
        <fullName evidence="2">Uncharacterized protein</fullName>
    </submittedName>
</protein>
<dbReference type="AlphaFoldDB" id="A0A2Z4J9X1"/>
<keyword evidence="1" id="KW-0732">Signal</keyword>
<keyword evidence="3" id="KW-1185">Reference proteome</keyword>
<dbReference type="RefSeq" id="WP_053763422.1">
    <property type="nucleotide sequence ID" value="NZ_CBDRHE010000068.1"/>
</dbReference>
<accession>A0A2Z4J9X1</accession>
<dbReference type="GeneID" id="32591875"/>
<evidence type="ECO:0000313" key="3">
    <source>
        <dbReference type="Proteomes" id="UP000249616"/>
    </source>
</evidence>
<dbReference type="Proteomes" id="UP000249616">
    <property type="component" value="Chromosome"/>
</dbReference>
<feature type="signal peptide" evidence="1">
    <location>
        <begin position="1"/>
        <end position="27"/>
    </location>
</feature>
<reference evidence="2 3" key="1">
    <citation type="journal article" date="2019" name="Int. J. Syst. Evol. Microbiol.">
        <title>Streptomyces cadmiisoli sp. nov., a novel actinomycete isolated from cadmium-contaminated soil.</title>
        <authorList>
            <person name="Li K."/>
            <person name="Tang X."/>
            <person name="Zhao J."/>
            <person name="Guo Y."/>
            <person name="Tang Y."/>
            <person name="Gao J."/>
        </authorList>
    </citation>
    <scope>NUCLEOTIDE SEQUENCE [LARGE SCALE GENOMIC DNA]</scope>
    <source>
        <strain evidence="2 3">ZFG47</strain>
    </source>
</reference>
<evidence type="ECO:0000256" key="1">
    <source>
        <dbReference type="SAM" id="SignalP"/>
    </source>
</evidence>
<sequence>MKLITRLGTFIGAATLLTGVLSGTAKAAPTSEVTPMGGCTFGMICGVVYNYLPSNYTVKIADFAGGSSTCSTWNAGSLACTHWWLPGNKSSKDIRGTWSDTDGFMVESTYWVHDHGDGGDDPKKVNAFVWTKISNHELARCEERPGYGVFCEIDVI</sequence>
<feature type="chain" id="PRO_5016461984" evidence="1">
    <location>
        <begin position="28"/>
        <end position="156"/>
    </location>
</feature>
<organism evidence="2 3">
    <name type="scientific">Streptomyces cadmiisoli</name>
    <dbReference type="NCBI Taxonomy" id="2184053"/>
    <lineage>
        <taxon>Bacteria</taxon>
        <taxon>Bacillati</taxon>
        <taxon>Actinomycetota</taxon>
        <taxon>Actinomycetes</taxon>
        <taxon>Kitasatosporales</taxon>
        <taxon>Streptomycetaceae</taxon>
        <taxon>Streptomyces</taxon>
        <taxon>Streptomyces aurantiacus group</taxon>
    </lineage>
</organism>
<evidence type="ECO:0000313" key="2">
    <source>
        <dbReference type="EMBL" id="AWW41730.1"/>
    </source>
</evidence>
<name>A0A2Z4J9X1_9ACTN</name>